<keyword evidence="1" id="KW-0812">Transmembrane</keyword>
<protein>
    <submittedName>
        <fullName evidence="2">Uncharacterized protein</fullName>
    </submittedName>
</protein>
<evidence type="ECO:0000313" key="2">
    <source>
        <dbReference type="EMBL" id="GCD77768.1"/>
    </source>
</evidence>
<dbReference type="EMBL" id="BHZE01000010">
    <property type="protein sequence ID" value="GCD77768.1"/>
    <property type="molecule type" value="Genomic_DNA"/>
</dbReference>
<proteinExistence type="predicted"/>
<reference evidence="2 3" key="1">
    <citation type="submission" date="2018-11" db="EMBL/GenBank/DDBJ databases">
        <title>Schleiferia aggregans sp. nov., a moderately thermophilic heterotrophic bacterium isolated from microbial mats at a terrestrial hot spring.</title>
        <authorList>
            <person name="Iino T."/>
            <person name="Ohkuma M."/>
            <person name="Haruta S."/>
        </authorList>
    </citation>
    <scope>NUCLEOTIDE SEQUENCE [LARGE SCALE GENOMIC DNA]</scope>
    <source>
        <strain evidence="2 3">LA</strain>
    </source>
</reference>
<accession>A0A401XLA2</accession>
<name>A0A401XLA2_9FLAO</name>
<evidence type="ECO:0000313" key="3">
    <source>
        <dbReference type="Proteomes" id="UP000286715"/>
    </source>
</evidence>
<dbReference type="OrthoDB" id="9807384at2"/>
<dbReference type="RefSeq" id="WP_124397833.1">
    <property type="nucleotide sequence ID" value="NZ_BHZE01000010.1"/>
</dbReference>
<comment type="caution">
    <text evidence="2">The sequence shown here is derived from an EMBL/GenBank/DDBJ whole genome shotgun (WGS) entry which is preliminary data.</text>
</comment>
<gene>
    <name evidence="2" type="ORF">JCM31826_12500</name>
</gene>
<keyword evidence="1" id="KW-1133">Transmembrane helix</keyword>
<organism evidence="2 3">
    <name type="scientific">Thermaurantimonas aggregans</name>
    <dbReference type="NCBI Taxonomy" id="2173829"/>
    <lineage>
        <taxon>Bacteria</taxon>
        <taxon>Pseudomonadati</taxon>
        <taxon>Bacteroidota</taxon>
        <taxon>Flavobacteriia</taxon>
        <taxon>Flavobacteriales</taxon>
        <taxon>Schleiferiaceae</taxon>
        <taxon>Thermaurantimonas</taxon>
    </lineage>
</organism>
<keyword evidence="1" id="KW-0472">Membrane</keyword>
<evidence type="ECO:0000256" key="1">
    <source>
        <dbReference type="SAM" id="Phobius"/>
    </source>
</evidence>
<dbReference type="AlphaFoldDB" id="A0A401XLA2"/>
<keyword evidence="3" id="KW-1185">Reference proteome</keyword>
<dbReference type="Proteomes" id="UP000286715">
    <property type="component" value="Unassembled WGS sequence"/>
</dbReference>
<feature type="transmembrane region" description="Helical" evidence="1">
    <location>
        <begin position="143"/>
        <end position="160"/>
    </location>
</feature>
<sequence>MKRRFTTSFVIFLIFFFQVFSQSEKIKVIHKSNSIAIGQSFDLIFQLPKAEYIVYPELNDTLNGFYFLNKWDTLLVDSSYIFTRLKAVILDTGIFTLQPLTFIIDSIHHISEPVSIQVFIPLLKDEIEIYDIKENISFYDNRWILWVSIIVITILFLFIVKRYFPRRKNTSGKEEMPHISLEDYVIKNIKEYNYLYEKNEMQSSEYFFKIDSLLREYLEKKYNQPFLESTTTEIFDLITFLPVSMHYTDVLKQFFKYSQMIKFAKAIDNKTKTFEIMQNILLFIESQKQNPFMIEAQKK</sequence>